<dbReference type="OrthoDB" id="445556at2759"/>
<dbReference type="Proteomes" id="UP000309340">
    <property type="component" value="Unassembled WGS sequence"/>
</dbReference>
<proteinExistence type="predicted"/>
<evidence type="ECO:0000256" key="1">
    <source>
        <dbReference type="SAM" id="MobiDB-lite"/>
    </source>
</evidence>
<evidence type="ECO:0000259" key="2">
    <source>
        <dbReference type="PROSITE" id="PS50076"/>
    </source>
</evidence>
<evidence type="ECO:0000313" key="3">
    <source>
        <dbReference type="EMBL" id="TKA71613.1"/>
    </source>
</evidence>
<dbReference type="InterPro" id="IPR001623">
    <property type="entry name" value="DnaJ_domain"/>
</dbReference>
<protein>
    <recommendedName>
        <fullName evidence="2">J domain-containing protein</fullName>
    </recommendedName>
</protein>
<dbReference type="PRINTS" id="PR00625">
    <property type="entry name" value="JDOMAIN"/>
</dbReference>
<feature type="region of interest" description="Disordered" evidence="1">
    <location>
        <begin position="69"/>
        <end position="98"/>
    </location>
</feature>
<evidence type="ECO:0000313" key="4">
    <source>
        <dbReference type="Proteomes" id="UP000309340"/>
    </source>
</evidence>
<dbReference type="Pfam" id="PF00226">
    <property type="entry name" value="DnaJ"/>
    <property type="match status" value="1"/>
</dbReference>
<keyword evidence="4" id="KW-1185">Reference proteome</keyword>
<organism evidence="3 4">
    <name type="scientific">Friedmanniomyces simplex</name>
    <dbReference type="NCBI Taxonomy" id="329884"/>
    <lineage>
        <taxon>Eukaryota</taxon>
        <taxon>Fungi</taxon>
        <taxon>Dikarya</taxon>
        <taxon>Ascomycota</taxon>
        <taxon>Pezizomycotina</taxon>
        <taxon>Dothideomycetes</taxon>
        <taxon>Dothideomycetidae</taxon>
        <taxon>Mycosphaerellales</taxon>
        <taxon>Teratosphaeriaceae</taxon>
        <taxon>Friedmanniomyces</taxon>
    </lineage>
</organism>
<dbReference type="AlphaFoldDB" id="A0A4U0X916"/>
<dbReference type="STRING" id="329884.A0A4U0X916"/>
<comment type="caution">
    <text evidence="3">The sequence shown here is derived from an EMBL/GenBank/DDBJ whole genome shotgun (WGS) entry which is preliminary data.</text>
</comment>
<dbReference type="PROSITE" id="PS50076">
    <property type="entry name" value="DNAJ_2"/>
    <property type="match status" value="1"/>
</dbReference>
<reference evidence="3 4" key="1">
    <citation type="submission" date="2017-03" db="EMBL/GenBank/DDBJ databases">
        <title>Genomes of endolithic fungi from Antarctica.</title>
        <authorList>
            <person name="Coleine C."/>
            <person name="Masonjones S."/>
            <person name="Stajich J.E."/>
        </authorList>
    </citation>
    <scope>NUCLEOTIDE SEQUENCE [LARGE SCALE GENOMIC DNA]</scope>
    <source>
        <strain evidence="3 4">CCFEE 5184</strain>
    </source>
</reference>
<dbReference type="EMBL" id="NAJQ01000344">
    <property type="protein sequence ID" value="TKA71613.1"/>
    <property type="molecule type" value="Genomic_DNA"/>
</dbReference>
<gene>
    <name evidence="3" type="ORF">B0A55_07254</name>
</gene>
<dbReference type="InterPro" id="IPR036869">
    <property type="entry name" value="J_dom_sf"/>
</dbReference>
<sequence length="244" mass="27496">MKSNAAYSKGDFYQLVKLYHPDLQSTSTIAHQLKMERYRLIVAAHTILSDPVKRSAYDRFGAGWNGKAEVGAHSGTHPGPGPFSHSWQSGGQGQAHPDPIWQNATWEDWERFYAWRARKASGSSDEVPQSPLYMRNSHFIVLIALLAFAGSSANYSRAQDGGQYIVDQRDMVHDRAAKELRKVRQDLSGLDGKEERMQWFLRHREATMGALSGEEVETLRGERAGRVLPEPEVCRSEGVREKEP</sequence>
<accession>A0A4U0X916</accession>
<dbReference type="SUPFAM" id="SSF46565">
    <property type="entry name" value="Chaperone J-domain"/>
    <property type="match status" value="1"/>
</dbReference>
<feature type="domain" description="J" evidence="2">
    <location>
        <begin position="1"/>
        <end position="61"/>
    </location>
</feature>
<dbReference type="Gene3D" id="1.10.287.110">
    <property type="entry name" value="DnaJ domain"/>
    <property type="match status" value="1"/>
</dbReference>
<name>A0A4U0X916_9PEZI</name>